<accession>A0A261G904</accession>
<evidence type="ECO:0000256" key="1">
    <source>
        <dbReference type="ARBA" id="ARBA00022741"/>
    </source>
</evidence>
<name>A0A261G904_9BIFI</name>
<keyword evidence="2 4" id="KW-0067">ATP-binding</keyword>
<dbReference type="InterPro" id="IPR027417">
    <property type="entry name" value="P-loop_NTPase"/>
</dbReference>
<evidence type="ECO:0000313" key="5">
    <source>
        <dbReference type="Proteomes" id="UP000216451"/>
    </source>
</evidence>
<dbReference type="GO" id="GO:0016887">
    <property type="term" value="F:ATP hydrolysis activity"/>
    <property type="evidence" value="ECO:0007669"/>
    <property type="project" value="InterPro"/>
</dbReference>
<dbReference type="PANTHER" id="PTHR43790">
    <property type="entry name" value="CARBOHYDRATE TRANSPORT ATP-BINDING PROTEIN MG119-RELATED"/>
    <property type="match status" value="1"/>
</dbReference>
<dbReference type="InterPro" id="IPR050107">
    <property type="entry name" value="ABC_carbohydrate_import_ATPase"/>
</dbReference>
<sequence length="287" mass="31631">MNVHDTRLLMELQSVSVRFGINEALKNIDLPIHQHEICAIVGDNGAGKSTLVKVLSGYMQPSGGSIVWKSQDVSISNLRAANALGIASVFQHPEFCENLDVAANLFLGKEISKGRWKGFMRDDSAMYTRAKEVLNELSSSIRVASSMQELSLGQRQTVAIAQTLLTSPELIVLDEPTAMLSVIQTAEVLSYMKRLREQGLSMVFVSHDLPDVFAVADRVIVMRLGRVMGDHKVKDTSYEEVIAEISGVIQPNDLTSAGVKAARNSQVNRLRTQHKLIERALQMNEEA</sequence>
<dbReference type="SMART" id="SM00382">
    <property type="entry name" value="AAA"/>
    <property type="match status" value="1"/>
</dbReference>
<dbReference type="SUPFAM" id="SSF52540">
    <property type="entry name" value="P-loop containing nucleoside triphosphate hydrolases"/>
    <property type="match status" value="1"/>
</dbReference>
<dbReference type="EMBL" id="MWXA01000003">
    <property type="protein sequence ID" value="OZG67911.1"/>
    <property type="molecule type" value="Genomic_DNA"/>
</dbReference>
<dbReference type="PANTHER" id="PTHR43790:SF8">
    <property type="entry name" value="SUGAR ABC TRANSPORTER ATP-BINDING PROTEIN"/>
    <property type="match status" value="1"/>
</dbReference>
<dbReference type="InterPro" id="IPR003439">
    <property type="entry name" value="ABC_transporter-like_ATP-bd"/>
</dbReference>
<dbReference type="Proteomes" id="UP000216451">
    <property type="component" value="Unassembled WGS sequence"/>
</dbReference>
<feature type="domain" description="ABC transporter" evidence="3">
    <location>
        <begin position="10"/>
        <end position="249"/>
    </location>
</feature>
<dbReference type="RefSeq" id="WP_094692529.1">
    <property type="nucleotide sequence ID" value="NZ_CALENZ010000004.1"/>
</dbReference>
<dbReference type="CDD" id="cd03216">
    <property type="entry name" value="ABC_Carb_Monos_I"/>
    <property type="match status" value="1"/>
</dbReference>
<dbReference type="GO" id="GO:0005524">
    <property type="term" value="F:ATP binding"/>
    <property type="evidence" value="ECO:0007669"/>
    <property type="project" value="UniProtKB-KW"/>
</dbReference>
<dbReference type="OrthoDB" id="7875923at2"/>
<reference evidence="4 5" key="1">
    <citation type="journal article" date="2017" name="BMC Genomics">
        <title>Comparative genomic and phylogenomic analyses of the Bifidobacteriaceae family.</title>
        <authorList>
            <person name="Lugli G.A."/>
            <person name="Milani C."/>
            <person name="Turroni F."/>
            <person name="Duranti S."/>
            <person name="Mancabelli L."/>
            <person name="Mangifesta M."/>
            <person name="Ferrario C."/>
            <person name="Modesto M."/>
            <person name="Mattarelli P."/>
            <person name="Jiri K."/>
            <person name="van Sinderen D."/>
            <person name="Ventura M."/>
        </authorList>
    </citation>
    <scope>NUCLEOTIDE SEQUENCE [LARGE SCALE GENOMIC DNA]</scope>
    <source>
        <strain evidence="4 5">LMG 28769</strain>
    </source>
</reference>
<dbReference type="Gene3D" id="3.40.50.300">
    <property type="entry name" value="P-loop containing nucleotide triphosphate hydrolases"/>
    <property type="match status" value="1"/>
</dbReference>
<comment type="caution">
    <text evidence="4">The sequence shown here is derived from an EMBL/GenBank/DDBJ whole genome shotgun (WGS) entry which is preliminary data.</text>
</comment>
<dbReference type="GeneID" id="98295233"/>
<dbReference type="InterPro" id="IPR003593">
    <property type="entry name" value="AAA+_ATPase"/>
</dbReference>
<dbReference type="AlphaFoldDB" id="A0A261G904"/>
<organism evidence="4 5">
    <name type="scientific">Bifidobacterium aquikefiri</name>
    <dbReference type="NCBI Taxonomy" id="1653207"/>
    <lineage>
        <taxon>Bacteria</taxon>
        <taxon>Bacillati</taxon>
        <taxon>Actinomycetota</taxon>
        <taxon>Actinomycetes</taxon>
        <taxon>Bifidobacteriales</taxon>
        <taxon>Bifidobacteriaceae</taxon>
        <taxon>Bifidobacterium</taxon>
    </lineage>
</organism>
<evidence type="ECO:0000313" key="4">
    <source>
        <dbReference type="EMBL" id="OZG67911.1"/>
    </source>
</evidence>
<dbReference type="PROSITE" id="PS50893">
    <property type="entry name" value="ABC_TRANSPORTER_2"/>
    <property type="match status" value="1"/>
</dbReference>
<dbReference type="Pfam" id="PF00005">
    <property type="entry name" value="ABC_tran"/>
    <property type="match status" value="1"/>
</dbReference>
<evidence type="ECO:0000259" key="3">
    <source>
        <dbReference type="PROSITE" id="PS50893"/>
    </source>
</evidence>
<proteinExistence type="predicted"/>
<protein>
    <submittedName>
        <fullName evidence="4">ABC transporter ATP-binding protein</fullName>
    </submittedName>
</protein>
<keyword evidence="5" id="KW-1185">Reference proteome</keyword>
<keyword evidence="1" id="KW-0547">Nucleotide-binding</keyword>
<gene>
    <name evidence="4" type="ORF">BAQU_0556</name>
</gene>
<evidence type="ECO:0000256" key="2">
    <source>
        <dbReference type="ARBA" id="ARBA00022840"/>
    </source>
</evidence>